<dbReference type="EMBL" id="LAZR01021136">
    <property type="protein sequence ID" value="KKL86372.1"/>
    <property type="molecule type" value="Genomic_DNA"/>
</dbReference>
<dbReference type="Pfam" id="PF08388">
    <property type="entry name" value="GIIM"/>
    <property type="match status" value="1"/>
</dbReference>
<comment type="caution">
    <text evidence="2">The sequence shown here is derived from an EMBL/GenBank/DDBJ whole genome shotgun (WGS) entry which is preliminary data.</text>
</comment>
<reference evidence="2" key="1">
    <citation type="journal article" date="2015" name="Nature">
        <title>Complex archaea that bridge the gap between prokaryotes and eukaryotes.</title>
        <authorList>
            <person name="Spang A."/>
            <person name="Saw J.H."/>
            <person name="Jorgensen S.L."/>
            <person name="Zaremba-Niedzwiedzka K."/>
            <person name="Martijn J."/>
            <person name="Lind A.E."/>
            <person name="van Eijk R."/>
            <person name="Schleper C."/>
            <person name="Guy L."/>
            <person name="Ettema T.J."/>
        </authorList>
    </citation>
    <scope>NUCLEOTIDE SEQUENCE</scope>
</reference>
<evidence type="ECO:0000313" key="2">
    <source>
        <dbReference type="EMBL" id="KKL86372.1"/>
    </source>
</evidence>
<dbReference type="PROSITE" id="PS50878">
    <property type="entry name" value="RT_POL"/>
    <property type="match status" value="1"/>
</dbReference>
<dbReference type="InterPro" id="IPR051083">
    <property type="entry name" value="GrpII_Intron_Splice-Mob/Def"/>
</dbReference>
<gene>
    <name evidence="2" type="ORF">LCGC14_1945400</name>
</gene>
<protein>
    <recommendedName>
        <fullName evidence="1">Reverse transcriptase domain-containing protein</fullName>
    </recommendedName>
</protein>
<name>A0A0F9IG59_9ZZZZ</name>
<dbReference type="PANTHER" id="PTHR34047:SF8">
    <property type="entry name" value="PROTEIN YKFC"/>
    <property type="match status" value="1"/>
</dbReference>
<organism evidence="2">
    <name type="scientific">marine sediment metagenome</name>
    <dbReference type="NCBI Taxonomy" id="412755"/>
    <lineage>
        <taxon>unclassified sequences</taxon>
        <taxon>metagenomes</taxon>
        <taxon>ecological metagenomes</taxon>
    </lineage>
</organism>
<dbReference type="InterPro" id="IPR043502">
    <property type="entry name" value="DNA/RNA_pol_sf"/>
</dbReference>
<feature type="domain" description="Reverse transcriptase" evidence="1">
    <location>
        <begin position="74"/>
        <end position="303"/>
    </location>
</feature>
<accession>A0A0F9IG59</accession>
<dbReference type="InterPro" id="IPR013597">
    <property type="entry name" value="Mat_intron_G2"/>
</dbReference>
<dbReference type="Pfam" id="PF00078">
    <property type="entry name" value="RVT_1"/>
    <property type="match status" value="1"/>
</dbReference>
<sequence length="432" mass="50232">MRNKVSDLQSKLSHAAKQSLDRKFGALYDKIYREDVLLEAWKRVKANKGAPGVDRQDFEYIEDVIGVDQFLSEVREQLKREQYRPQPVLRCYIDKPGKAEKRPLGIPVIFDRVCQMATKLVIEPIFEVNFLDCSHGFRPGRSAHDAIRVIERTITFKGQRIVLDADITGFFDSIRQNILLELVERRIADVRVLRLIRMWLEAGVMEEGKYIETNGLGTPQGGVISPMLSNIYLHSFDKMFQMSGIPGTLVRYADDFVILLWRNGKMVRKQVGQMLGRLGLKLHPDKTRVVKAKDGFDFLGVHFRLCPVRKKNSKLKQSCLIWPSERSMGRIKQHVREVVGRRYSLSLEELIKELTPVIRGWNNYHKATRPVRKRLRKLNGFVRERLRIFLKRKYRNQSRGTRRVHNPPEADSTGIIPVRLIAVIQRQRLLIN</sequence>
<dbReference type="CDD" id="cd01651">
    <property type="entry name" value="RT_G2_intron"/>
    <property type="match status" value="1"/>
</dbReference>
<dbReference type="SUPFAM" id="SSF56672">
    <property type="entry name" value="DNA/RNA polymerases"/>
    <property type="match status" value="1"/>
</dbReference>
<evidence type="ECO:0000259" key="1">
    <source>
        <dbReference type="PROSITE" id="PS50878"/>
    </source>
</evidence>
<dbReference type="InterPro" id="IPR030931">
    <property type="entry name" value="Group_II_RT_mat"/>
</dbReference>
<dbReference type="AlphaFoldDB" id="A0A0F9IG59"/>
<dbReference type="PANTHER" id="PTHR34047">
    <property type="entry name" value="NUCLEAR INTRON MATURASE 1, MITOCHONDRIAL-RELATED"/>
    <property type="match status" value="1"/>
</dbReference>
<dbReference type="NCBIfam" id="TIGR04416">
    <property type="entry name" value="group_II_RT_mat"/>
    <property type="match status" value="1"/>
</dbReference>
<proteinExistence type="predicted"/>
<dbReference type="InterPro" id="IPR000477">
    <property type="entry name" value="RT_dom"/>
</dbReference>